<evidence type="ECO:0000256" key="1">
    <source>
        <dbReference type="ARBA" id="ARBA00007074"/>
    </source>
</evidence>
<evidence type="ECO:0000256" key="3">
    <source>
        <dbReference type="ARBA" id="ARBA00022801"/>
    </source>
</evidence>
<protein>
    <submittedName>
        <fullName evidence="6">NlpC/P60 family protein</fullName>
    </submittedName>
</protein>
<dbReference type="SUPFAM" id="SSF54001">
    <property type="entry name" value="Cysteine proteinases"/>
    <property type="match status" value="1"/>
</dbReference>
<organism evidence="6 7">
    <name type="scientific">Serratia marcescens</name>
    <dbReference type="NCBI Taxonomy" id="615"/>
    <lineage>
        <taxon>Bacteria</taxon>
        <taxon>Pseudomonadati</taxon>
        <taxon>Pseudomonadota</taxon>
        <taxon>Gammaproteobacteria</taxon>
        <taxon>Enterobacterales</taxon>
        <taxon>Yersiniaceae</taxon>
        <taxon>Serratia</taxon>
    </lineage>
</organism>
<dbReference type="AlphaFoldDB" id="A0ABD5BPX4"/>
<dbReference type="RefSeq" id="WP_228060249.1">
    <property type="nucleotide sequence ID" value="NZ_CP027533.1"/>
</dbReference>
<evidence type="ECO:0000256" key="4">
    <source>
        <dbReference type="ARBA" id="ARBA00022807"/>
    </source>
</evidence>
<keyword evidence="3" id="KW-0378">Hydrolase</keyword>
<evidence type="ECO:0000313" key="6">
    <source>
        <dbReference type="EMBL" id="MDQ9558842.1"/>
    </source>
</evidence>
<dbReference type="GO" id="GO:0008234">
    <property type="term" value="F:cysteine-type peptidase activity"/>
    <property type="evidence" value="ECO:0007669"/>
    <property type="project" value="UniProtKB-KW"/>
</dbReference>
<comment type="similarity">
    <text evidence="1">Belongs to the peptidase C40 family.</text>
</comment>
<gene>
    <name evidence="6" type="ORF">RF091_25470</name>
</gene>
<feature type="domain" description="NlpC/P60" evidence="5">
    <location>
        <begin position="22"/>
        <end position="113"/>
    </location>
</feature>
<keyword evidence="2" id="KW-0645">Protease</keyword>
<dbReference type="InterPro" id="IPR038765">
    <property type="entry name" value="Papain-like_cys_pep_sf"/>
</dbReference>
<dbReference type="Gene3D" id="3.90.1720.10">
    <property type="entry name" value="endopeptidase domain like (from Nostoc punctiforme)"/>
    <property type="match status" value="1"/>
</dbReference>
<comment type="caution">
    <text evidence="6">The sequence shown here is derived from an EMBL/GenBank/DDBJ whole genome shotgun (WGS) entry which is preliminary data.</text>
</comment>
<evidence type="ECO:0000256" key="2">
    <source>
        <dbReference type="ARBA" id="ARBA00022670"/>
    </source>
</evidence>
<keyword evidence="4" id="KW-0788">Thiol protease</keyword>
<name>A0ABD5BPX4_SERMA</name>
<evidence type="ECO:0000259" key="5">
    <source>
        <dbReference type="Pfam" id="PF00877"/>
    </source>
</evidence>
<proteinExistence type="inferred from homology"/>
<sequence>MHKPDFIHAMEGKPWRDRACSFDTADCWGLVVLYYRHVLGIEIHQTPDYEAGSDFLTCFSGDVVFWHQAEKAADGSIFIAYYGGQPAHVGLVIDGQAFHSRGEAGHVRFDKLRTLERVFTKLEFYDYAVDRSSARAGVAQRTS</sequence>
<reference evidence="6 7" key="1">
    <citation type="submission" date="2023-07" db="EMBL/GenBank/DDBJ databases">
        <title>Pathogens genome sequencing project 196.</title>
        <authorList>
            <person name="Cao X."/>
        </authorList>
    </citation>
    <scope>NUCLEOTIDE SEQUENCE [LARGE SCALE GENOMIC DNA]</scope>
    <source>
        <strain evidence="6 7">SM41</strain>
    </source>
</reference>
<accession>A0ABD5BPX4</accession>
<dbReference type="InterPro" id="IPR000064">
    <property type="entry name" value="NLP_P60_dom"/>
</dbReference>
<dbReference type="EMBL" id="JAVIPQ010000426">
    <property type="protein sequence ID" value="MDQ9558842.1"/>
    <property type="molecule type" value="Genomic_DNA"/>
</dbReference>
<dbReference type="Proteomes" id="UP001234811">
    <property type="component" value="Unassembled WGS sequence"/>
</dbReference>
<dbReference type="GO" id="GO:0006508">
    <property type="term" value="P:proteolysis"/>
    <property type="evidence" value="ECO:0007669"/>
    <property type="project" value="UniProtKB-KW"/>
</dbReference>
<dbReference type="Pfam" id="PF00877">
    <property type="entry name" value="NLPC_P60"/>
    <property type="match status" value="1"/>
</dbReference>
<evidence type="ECO:0000313" key="7">
    <source>
        <dbReference type="Proteomes" id="UP001234811"/>
    </source>
</evidence>